<sequence length="451" mass="49508">MELLDTLNRPQHRYTELDRYASGRQKLAYLSPEARIALPALNRIVSNIPGLAVTSLAERLRVTGFKGVDIWDEWLANDLDQASTILHREALTFGDAFVIVWARPDGSPLATVESPQQVAVIKDPATREIESAVKRWRTKTEDYAVLYLPDRVERWRARTAEAANTAFELVETLDNPLGVVPVVNFCNASRILGCGRSELDDLIPLVDGLNATLAGLAVAQEFTARPRRWATGIELVEVPKLDGNGDPVVDDDGNPVMETVNPIPEGNRAMIAEGENAKFGQLPGADLKGYENAVNIWLGQIMAVSALPAHFVGITTENPSSAEALRASESSLTARAEARQAVFGRSWEQVARLMVAIRDGVAVDSVDVNVVWGDPASRSVAAEADSVTKLYQSGLLSRAGALRRLGYSEDEIEAERRERLRDDLSAERITADMMRGVNWDDLNKTLEDVEQ</sequence>
<dbReference type="InterPro" id="IPR021145">
    <property type="entry name" value="Portal_protein_SPP1_Gp6-like"/>
</dbReference>
<accession>A0A439DYC9</accession>
<keyword evidence="2" id="KW-1185">Reference proteome</keyword>
<dbReference type="AlphaFoldDB" id="A0A439DYC9"/>
<evidence type="ECO:0000313" key="1">
    <source>
        <dbReference type="EMBL" id="RWA22566.1"/>
    </source>
</evidence>
<evidence type="ECO:0008006" key="3">
    <source>
        <dbReference type="Google" id="ProtNLM"/>
    </source>
</evidence>
<reference evidence="1 2" key="1">
    <citation type="submission" date="2013-06" db="EMBL/GenBank/DDBJ databases">
        <title>The draft sequence of the Mycobacterium elephantis genome.</title>
        <authorList>
            <person name="Pettersson F.B."/>
            <person name="Das S."/>
            <person name="Dasgupta S."/>
            <person name="Bhattacharya A."/>
            <person name="Kirsebom L.A."/>
        </authorList>
    </citation>
    <scope>NUCLEOTIDE SEQUENCE [LARGE SCALE GENOMIC DNA]</scope>
    <source>
        <strain evidence="1 2">DSM 44368</strain>
    </source>
</reference>
<name>A0A439DYC9_9MYCO</name>
<dbReference type="EMBL" id="ATDN01000004">
    <property type="protein sequence ID" value="RWA22566.1"/>
    <property type="molecule type" value="Genomic_DNA"/>
</dbReference>
<protein>
    <recommendedName>
        <fullName evidence="3">Phage portal protein</fullName>
    </recommendedName>
</protein>
<gene>
    <name evidence="1" type="ORF">MELE44368_12385</name>
</gene>
<comment type="caution">
    <text evidence="1">The sequence shown here is derived from an EMBL/GenBank/DDBJ whole genome shotgun (WGS) entry which is preliminary data.</text>
</comment>
<proteinExistence type="predicted"/>
<dbReference type="Pfam" id="PF05133">
    <property type="entry name" value="SPP1_portal"/>
    <property type="match status" value="1"/>
</dbReference>
<dbReference type="Proteomes" id="UP000287177">
    <property type="component" value="Unassembled WGS sequence"/>
</dbReference>
<organism evidence="1 2">
    <name type="scientific">Mycolicibacterium elephantis DSM 44368</name>
    <dbReference type="NCBI Taxonomy" id="1335622"/>
    <lineage>
        <taxon>Bacteria</taxon>
        <taxon>Bacillati</taxon>
        <taxon>Actinomycetota</taxon>
        <taxon>Actinomycetes</taxon>
        <taxon>Mycobacteriales</taxon>
        <taxon>Mycobacteriaceae</taxon>
        <taxon>Mycolicibacterium</taxon>
    </lineage>
</organism>
<evidence type="ECO:0000313" key="2">
    <source>
        <dbReference type="Proteomes" id="UP000287177"/>
    </source>
</evidence>